<comment type="similarity">
    <text evidence="1">Belongs to the bleomycin resistance protein family.</text>
</comment>
<dbReference type="CDD" id="cd08349">
    <property type="entry name" value="BLMA_like"/>
    <property type="match status" value="1"/>
</dbReference>
<reference evidence="5 6" key="1">
    <citation type="submission" date="2020-06" db="EMBL/GenBank/DDBJ databases">
        <title>Pseudomonas eucalypticola sp. nov., an endophyte of Eucalyptus dunnii leaves with biocontrol ability of eucalyptus leaf blight.</title>
        <authorList>
            <person name="Liu Y."/>
            <person name="Song Z."/>
            <person name="Zeng H."/>
            <person name="Lu M."/>
            <person name="Wang X."/>
            <person name="Lian X."/>
            <person name="Zhang Q."/>
        </authorList>
    </citation>
    <scope>NUCLEOTIDE SEQUENCE [LARGE SCALE GENOMIC DNA]</scope>
    <source>
        <strain evidence="5 6">NP-1</strain>
    </source>
</reference>
<dbReference type="InterPro" id="IPR000335">
    <property type="entry name" value="Bleomycin-R"/>
</dbReference>
<evidence type="ECO:0000256" key="1">
    <source>
        <dbReference type="ARBA" id="ARBA00011051"/>
    </source>
</evidence>
<dbReference type="EMBL" id="CP056030">
    <property type="protein sequence ID" value="QKZ05245.1"/>
    <property type="molecule type" value="Genomic_DNA"/>
</dbReference>
<evidence type="ECO:0000259" key="4">
    <source>
        <dbReference type="PROSITE" id="PS51819"/>
    </source>
</evidence>
<evidence type="ECO:0000313" key="5">
    <source>
        <dbReference type="EMBL" id="QKZ05245.1"/>
    </source>
</evidence>
<dbReference type="InterPro" id="IPR029068">
    <property type="entry name" value="Glyas_Bleomycin-R_OHBP_Dase"/>
</dbReference>
<dbReference type="SUPFAM" id="SSF54593">
    <property type="entry name" value="Glyoxalase/Bleomycin resistance protein/Dihydroxybiphenyl dioxygenase"/>
    <property type="match status" value="1"/>
</dbReference>
<protein>
    <recommendedName>
        <fullName evidence="2">Bleomycin resistance protein</fullName>
    </recommendedName>
</protein>
<dbReference type="GO" id="GO:0046677">
    <property type="term" value="P:response to antibiotic"/>
    <property type="evidence" value="ECO:0007669"/>
    <property type="project" value="UniProtKB-KW"/>
</dbReference>
<keyword evidence="6" id="KW-1185">Reference proteome</keyword>
<dbReference type="Proteomes" id="UP000509568">
    <property type="component" value="Chromosome"/>
</dbReference>
<dbReference type="Gene3D" id="3.10.180.10">
    <property type="entry name" value="2,3-Dihydroxybiphenyl 1,2-Dioxygenase, domain 1"/>
    <property type="match status" value="1"/>
</dbReference>
<sequence>MNPAETVVSFTQTAPVLRIFDVAKAREFYLDFLGFQVDWEHRFGDDFPLYLQVSRAGLTLHLSEHHGDASPGATVFVTMSGVEALHRELQAHSYRYLKPGIEALDWGRQMTLTDPFGNRLRLCEPNAL</sequence>
<evidence type="ECO:0000256" key="2">
    <source>
        <dbReference type="ARBA" id="ARBA00021572"/>
    </source>
</evidence>
<evidence type="ECO:0000313" key="6">
    <source>
        <dbReference type="Proteomes" id="UP000509568"/>
    </source>
</evidence>
<organism evidence="5 6">
    <name type="scientific">Pseudomonas eucalypticola</name>
    <dbReference type="NCBI Taxonomy" id="2599595"/>
    <lineage>
        <taxon>Bacteria</taxon>
        <taxon>Pseudomonadati</taxon>
        <taxon>Pseudomonadota</taxon>
        <taxon>Gammaproteobacteria</taxon>
        <taxon>Pseudomonadales</taxon>
        <taxon>Pseudomonadaceae</taxon>
        <taxon>Pseudomonas</taxon>
    </lineage>
</organism>
<dbReference type="RefSeq" id="WP_158158642.1">
    <property type="nucleotide sequence ID" value="NZ_CP056030.1"/>
</dbReference>
<keyword evidence="3" id="KW-0046">Antibiotic resistance</keyword>
<proteinExistence type="inferred from homology"/>
<accession>A0A7D5H188</accession>
<dbReference type="PROSITE" id="PS51819">
    <property type="entry name" value="VOC"/>
    <property type="match status" value="1"/>
</dbReference>
<gene>
    <name evidence="5" type="ORF">HWQ56_16200</name>
</gene>
<dbReference type="InterPro" id="IPR037523">
    <property type="entry name" value="VOC_core"/>
</dbReference>
<dbReference type="Pfam" id="PF19581">
    <property type="entry name" value="Glyoxalase_7"/>
    <property type="match status" value="1"/>
</dbReference>
<evidence type="ECO:0000256" key="3">
    <source>
        <dbReference type="ARBA" id="ARBA00023251"/>
    </source>
</evidence>
<feature type="domain" description="VOC" evidence="4">
    <location>
        <begin position="9"/>
        <end position="125"/>
    </location>
</feature>
<dbReference type="KEGG" id="pez:HWQ56_16200"/>
<name>A0A7D5H188_9PSED</name>
<dbReference type="AlphaFoldDB" id="A0A7D5H188"/>